<dbReference type="AlphaFoldDB" id="A0A0F7TL58"/>
<keyword evidence="2" id="KW-0479">Metal-binding</keyword>
<evidence type="ECO:0000256" key="3">
    <source>
        <dbReference type="ARBA" id="ARBA00022833"/>
    </source>
</evidence>
<dbReference type="PROSITE" id="PS51891">
    <property type="entry name" value="CENP_V_GFA"/>
    <property type="match status" value="1"/>
</dbReference>
<dbReference type="GO" id="GO:0046872">
    <property type="term" value="F:metal ion binding"/>
    <property type="evidence" value="ECO:0007669"/>
    <property type="project" value="UniProtKB-KW"/>
</dbReference>
<dbReference type="InterPro" id="IPR006913">
    <property type="entry name" value="CENP-V/GFA"/>
</dbReference>
<dbReference type="Gene3D" id="2.170.150.70">
    <property type="match status" value="1"/>
</dbReference>
<dbReference type="InterPro" id="IPR052355">
    <property type="entry name" value="CENP-V-like"/>
</dbReference>
<evidence type="ECO:0000256" key="2">
    <source>
        <dbReference type="ARBA" id="ARBA00022723"/>
    </source>
</evidence>
<dbReference type="GO" id="GO:0016846">
    <property type="term" value="F:carbon-sulfur lyase activity"/>
    <property type="evidence" value="ECO:0007669"/>
    <property type="project" value="InterPro"/>
</dbReference>
<dbReference type="STRING" id="104259.A0A0F7TL58"/>
<dbReference type="PANTHER" id="PTHR28620:SF1">
    <property type="entry name" value="CENP-V_GFA DOMAIN-CONTAINING PROTEIN"/>
    <property type="match status" value="1"/>
</dbReference>
<evidence type="ECO:0000259" key="4">
    <source>
        <dbReference type="PROSITE" id="PS51891"/>
    </source>
</evidence>
<dbReference type="EMBL" id="CDHK01000002">
    <property type="protein sequence ID" value="CEJ55758.1"/>
    <property type="molecule type" value="Genomic_DNA"/>
</dbReference>
<gene>
    <name evidence="5" type="ORF">PMG11_01994</name>
</gene>
<dbReference type="SUPFAM" id="SSF51316">
    <property type="entry name" value="Mss4-like"/>
    <property type="match status" value="1"/>
</dbReference>
<dbReference type="OrthoDB" id="2993351at2759"/>
<organism evidence="5 6">
    <name type="scientific">Penicillium brasilianum</name>
    <dbReference type="NCBI Taxonomy" id="104259"/>
    <lineage>
        <taxon>Eukaryota</taxon>
        <taxon>Fungi</taxon>
        <taxon>Dikarya</taxon>
        <taxon>Ascomycota</taxon>
        <taxon>Pezizomycotina</taxon>
        <taxon>Eurotiomycetes</taxon>
        <taxon>Eurotiomycetidae</taxon>
        <taxon>Eurotiales</taxon>
        <taxon>Aspergillaceae</taxon>
        <taxon>Penicillium</taxon>
    </lineage>
</organism>
<accession>A0A0F7TL58</accession>
<dbReference type="PANTHER" id="PTHR28620">
    <property type="entry name" value="CENTROMERE PROTEIN V"/>
    <property type="match status" value="1"/>
</dbReference>
<dbReference type="InterPro" id="IPR011057">
    <property type="entry name" value="Mss4-like_sf"/>
</dbReference>
<evidence type="ECO:0000313" key="6">
    <source>
        <dbReference type="Proteomes" id="UP000042958"/>
    </source>
</evidence>
<dbReference type="Proteomes" id="UP000042958">
    <property type="component" value="Unassembled WGS sequence"/>
</dbReference>
<evidence type="ECO:0000256" key="1">
    <source>
        <dbReference type="ARBA" id="ARBA00005495"/>
    </source>
</evidence>
<evidence type="ECO:0000313" key="5">
    <source>
        <dbReference type="EMBL" id="CEJ55758.1"/>
    </source>
</evidence>
<name>A0A0F7TL58_PENBI</name>
<keyword evidence="3" id="KW-0862">Zinc</keyword>
<protein>
    <recommendedName>
        <fullName evidence="4">CENP-V/GFA domain-containing protein</fullName>
    </recommendedName>
</protein>
<keyword evidence="6" id="KW-1185">Reference proteome</keyword>
<feature type="domain" description="CENP-V/GFA" evidence="4">
    <location>
        <begin position="21"/>
        <end position="142"/>
    </location>
</feature>
<reference evidence="6" key="1">
    <citation type="journal article" date="2015" name="Genome Announc.">
        <title>Draft genome sequence of the fungus Penicillium brasilianum MG11.</title>
        <authorList>
            <person name="Horn F."/>
            <person name="Linde J."/>
            <person name="Mattern D.J."/>
            <person name="Walther G."/>
            <person name="Guthke R."/>
            <person name="Brakhage A.A."/>
            <person name="Valiante V."/>
        </authorList>
    </citation>
    <scope>NUCLEOTIDE SEQUENCE [LARGE SCALE GENOMIC DNA]</scope>
    <source>
        <strain evidence="6">MG11</strain>
    </source>
</reference>
<dbReference type="Pfam" id="PF04828">
    <property type="entry name" value="GFA"/>
    <property type="match status" value="1"/>
</dbReference>
<comment type="similarity">
    <text evidence="1">Belongs to the Gfa family.</text>
</comment>
<sequence length="146" mass="15849">MAISQSTKTAGPIDHDTGVTYEGSCHCKAVLYSVKLPSPLSQLPVVSCNCSYCHSSGSLHAFAGDIEIHQGAQSLTEYRFGSHSIKIFFCKTCGANVYNRSVNPKFIYGKCAINVRLLQGVDLEAIEVTKRDGKDFYPPPLEGDSL</sequence>
<proteinExistence type="inferred from homology"/>